<dbReference type="FunFam" id="3.20.20.70:FF:000009">
    <property type="entry name" value="1-(5-phosphoribosyl)-5-[(5-phosphoribosylamino)methylideneamino] imidazole-4-carboxamide isomerase"/>
    <property type="match status" value="1"/>
</dbReference>
<evidence type="ECO:0000256" key="6">
    <source>
        <dbReference type="ARBA" id="ARBA00022490"/>
    </source>
</evidence>
<comment type="subcellular location">
    <subcellularLocation>
        <location evidence="2">Cytoplasm</location>
    </subcellularLocation>
</comment>
<protein>
    <recommendedName>
        <fullName evidence="5">1-(5-phosphoribosyl)-5-[(5-phosphoribosylamino)methylideneamino]imidazole-4-carboxamideisomerase</fullName>
        <ecNumber evidence="5">5.3.1.16</ecNumber>
    </recommendedName>
</protein>
<evidence type="ECO:0000256" key="3">
    <source>
        <dbReference type="ARBA" id="ARBA00005133"/>
    </source>
</evidence>
<dbReference type="InterPro" id="IPR044524">
    <property type="entry name" value="Isoase_HisA-like"/>
</dbReference>
<dbReference type="UniPathway" id="UPA00031">
    <property type="reaction ID" value="UER00009"/>
</dbReference>
<dbReference type="GO" id="GO:0005737">
    <property type="term" value="C:cytoplasm"/>
    <property type="evidence" value="ECO:0007669"/>
    <property type="project" value="UniProtKB-SubCell"/>
</dbReference>
<evidence type="ECO:0000256" key="7">
    <source>
        <dbReference type="ARBA" id="ARBA00022605"/>
    </source>
</evidence>
<keyword evidence="7" id="KW-0028">Amino-acid biosynthesis</keyword>
<keyword evidence="9" id="KW-0413">Isomerase</keyword>
<dbReference type="EC" id="5.3.1.16" evidence="5"/>
<keyword evidence="8" id="KW-0368">Histidine biosynthesis</keyword>
<dbReference type="InterPro" id="IPR006063">
    <property type="entry name" value="HisA_bact_arch"/>
</dbReference>
<keyword evidence="6" id="KW-0963">Cytoplasm</keyword>
<proteinExistence type="inferred from homology"/>
<dbReference type="NCBIfam" id="TIGR00007">
    <property type="entry name" value="1-(5-phosphoribosyl)-5-[(5-phosphoribosylamino)methylideneamino]imidazole-4-carboxamide isomerase"/>
    <property type="match status" value="1"/>
</dbReference>
<dbReference type="AlphaFoldDB" id="A0A0F9QJE7"/>
<comment type="pathway">
    <text evidence="3">Amino-acid biosynthesis; L-histidine biosynthesis; L-histidine from 5-phospho-alpha-D-ribose 1-diphosphate: step 4/9.</text>
</comment>
<dbReference type="EMBL" id="LAZR01004806">
    <property type="protein sequence ID" value="KKN05428.1"/>
    <property type="molecule type" value="Genomic_DNA"/>
</dbReference>
<comment type="catalytic activity">
    <reaction evidence="1">
        <text>1-(5-phospho-beta-D-ribosyl)-5-[(5-phospho-beta-D-ribosylamino)methylideneamino]imidazole-4-carboxamide = 5-[(5-phospho-1-deoxy-D-ribulos-1-ylimino)methylamino]-1-(5-phospho-beta-D-ribosyl)imidazole-4-carboxamide</text>
        <dbReference type="Rhea" id="RHEA:15469"/>
        <dbReference type="ChEBI" id="CHEBI:58435"/>
        <dbReference type="ChEBI" id="CHEBI:58525"/>
        <dbReference type="EC" id="5.3.1.16"/>
    </reaction>
</comment>
<evidence type="ECO:0000256" key="8">
    <source>
        <dbReference type="ARBA" id="ARBA00023102"/>
    </source>
</evidence>
<dbReference type="Pfam" id="PF00977">
    <property type="entry name" value="His_biosynth"/>
    <property type="match status" value="1"/>
</dbReference>
<evidence type="ECO:0000256" key="9">
    <source>
        <dbReference type="ARBA" id="ARBA00023235"/>
    </source>
</evidence>
<organism evidence="10">
    <name type="scientific">marine sediment metagenome</name>
    <dbReference type="NCBI Taxonomy" id="412755"/>
    <lineage>
        <taxon>unclassified sequences</taxon>
        <taxon>metagenomes</taxon>
        <taxon>ecological metagenomes</taxon>
    </lineage>
</organism>
<dbReference type="InterPro" id="IPR011060">
    <property type="entry name" value="RibuloseP-bd_barrel"/>
</dbReference>
<reference evidence="10" key="1">
    <citation type="journal article" date="2015" name="Nature">
        <title>Complex archaea that bridge the gap between prokaryotes and eukaryotes.</title>
        <authorList>
            <person name="Spang A."/>
            <person name="Saw J.H."/>
            <person name="Jorgensen S.L."/>
            <person name="Zaremba-Niedzwiedzka K."/>
            <person name="Martijn J."/>
            <person name="Lind A.E."/>
            <person name="van Eijk R."/>
            <person name="Schleper C."/>
            <person name="Guy L."/>
            <person name="Ettema T.J."/>
        </authorList>
    </citation>
    <scope>NUCLEOTIDE SEQUENCE</scope>
</reference>
<dbReference type="HAMAP" id="MF_01014">
    <property type="entry name" value="HisA"/>
    <property type="match status" value="1"/>
</dbReference>
<dbReference type="InterPro" id="IPR006062">
    <property type="entry name" value="His_biosynth"/>
</dbReference>
<name>A0A0F9QJE7_9ZZZZ</name>
<comment type="similarity">
    <text evidence="4">Belongs to the HisA/HisF family.</text>
</comment>
<gene>
    <name evidence="10" type="ORF">LCGC14_1087440</name>
</gene>
<dbReference type="PANTHER" id="PTHR43090:SF2">
    <property type="entry name" value="1-(5-PHOSPHORIBOSYL)-5-[(5-PHOSPHORIBOSYLAMINO)METHYLIDENEAMINO] IMIDAZOLE-4-CARBOXAMIDE ISOMERASE"/>
    <property type="match status" value="1"/>
</dbReference>
<evidence type="ECO:0000256" key="5">
    <source>
        <dbReference type="ARBA" id="ARBA00012550"/>
    </source>
</evidence>
<evidence type="ECO:0000256" key="4">
    <source>
        <dbReference type="ARBA" id="ARBA00009667"/>
    </source>
</evidence>
<dbReference type="GO" id="GO:0000105">
    <property type="term" value="P:L-histidine biosynthetic process"/>
    <property type="evidence" value="ECO:0007669"/>
    <property type="project" value="UniProtKB-UniPathway"/>
</dbReference>
<accession>A0A0F9QJE7</accession>
<evidence type="ECO:0000313" key="10">
    <source>
        <dbReference type="EMBL" id="KKN05428.1"/>
    </source>
</evidence>
<comment type="caution">
    <text evidence="10">The sequence shown here is derived from an EMBL/GenBank/DDBJ whole genome shotgun (WGS) entry which is preliminary data.</text>
</comment>
<sequence>MEIIPAVDISNGKCVRLYKGLKGTETIYFDDPLKAINFWIEKGAERLHLIDLDGAWGSETNKLLFQNLIETASNKIKIQVGGGIRTIEAALELIKYGADRLILGTFALKNQQGLKKLVQMIGSEKIIVAIDYKNEKIAVKGWTEISERNPLSFGREIEKLGVNYILFSSIEADGTLGGPDFIYIKKMMATVKKTQIYVAGGVRNIKDIEKLKEIGVMGVIIGKAFYEHSIPYTIIKNSK</sequence>
<dbReference type="Gene3D" id="3.20.20.70">
    <property type="entry name" value="Aldolase class I"/>
    <property type="match status" value="1"/>
</dbReference>
<dbReference type="CDD" id="cd04732">
    <property type="entry name" value="HisA"/>
    <property type="match status" value="1"/>
</dbReference>
<evidence type="ECO:0000256" key="1">
    <source>
        <dbReference type="ARBA" id="ARBA00000901"/>
    </source>
</evidence>
<evidence type="ECO:0000256" key="2">
    <source>
        <dbReference type="ARBA" id="ARBA00004496"/>
    </source>
</evidence>
<dbReference type="GO" id="GO:0003949">
    <property type="term" value="F:1-(5-phosphoribosyl)-5-[(5-phosphoribosylamino)methylideneamino]imidazole-4-carboxamide isomerase activity"/>
    <property type="evidence" value="ECO:0007669"/>
    <property type="project" value="UniProtKB-EC"/>
</dbReference>
<dbReference type="SUPFAM" id="SSF51366">
    <property type="entry name" value="Ribulose-phoshate binding barrel"/>
    <property type="match status" value="1"/>
</dbReference>
<dbReference type="InterPro" id="IPR013785">
    <property type="entry name" value="Aldolase_TIM"/>
</dbReference>
<dbReference type="GO" id="GO:0000162">
    <property type="term" value="P:L-tryptophan biosynthetic process"/>
    <property type="evidence" value="ECO:0007669"/>
    <property type="project" value="TreeGrafter"/>
</dbReference>
<dbReference type="InterPro" id="IPR023016">
    <property type="entry name" value="HisA/PriA"/>
</dbReference>
<dbReference type="PANTHER" id="PTHR43090">
    <property type="entry name" value="1-(5-PHOSPHORIBOSYL)-5-[(5-PHOSPHORIBOSYLAMINO)METHYLIDENEAMINO] IMIDAZOLE-4-CARBOXAMIDE ISOMERASE"/>
    <property type="match status" value="1"/>
</dbReference>